<evidence type="ECO:0000313" key="7">
    <source>
        <dbReference type="Proteomes" id="UP000824246"/>
    </source>
</evidence>
<keyword evidence="1 4" id="KW-0812">Transmembrane</keyword>
<dbReference type="GO" id="GO:0022857">
    <property type="term" value="F:transmembrane transporter activity"/>
    <property type="evidence" value="ECO:0007669"/>
    <property type="project" value="InterPro"/>
</dbReference>
<evidence type="ECO:0000313" key="6">
    <source>
        <dbReference type="EMBL" id="HIX44871.1"/>
    </source>
</evidence>
<evidence type="ECO:0000256" key="4">
    <source>
        <dbReference type="SAM" id="Phobius"/>
    </source>
</evidence>
<feature type="transmembrane region" description="Helical" evidence="4">
    <location>
        <begin position="346"/>
        <end position="364"/>
    </location>
</feature>
<reference evidence="6" key="2">
    <citation type="submission" date="2021-04" db="EMBL/GenBank/DDBJ databases">
        <authorList>
            <person name="Gilroy R."/>
        </authorList>
    </citation>
    <scope>NUCLEOTIDE SEQUENCE</scope>
    <source>
        <strain evidence="6">ChiHjej12B11-16260</strain>
    </source>
</reference>
<dbReference type="Pfam" id="PF07690">
    <property type="entry name" value="MFS_1"/>
    <property type="match status" value="1"/>
</dbReference>
<feature type="transmembrane region" description="Helical" evidence="4">
    <location>
        <begin position="91"/>
        <end position="114"/>
    </location>
</feature>
<gene>
    <name evidence="6" type="ORF">H9982_01485</name>
</gene>
<evidence type="ECO:0000256" key="2">
    <source>
        <dbReference type="ARBA" id="ARBA00022989"/>
    </source>
</evidence>
<accession>A0A9D1VQ22</accession>
<evidence type="ECO:0000256" key="3">
    <source>
        <dbReference type="ARBA" id="ARBA00023136"/>
    </source>
</evidence>
<name>A0A9D1VQ22_9BACT</name>
<dbReference type="PROSITE" id="PS50850">
    <property type="entry name" value="MFS"/>
    <property type="match status" value="1"/>
</dbReference>
<dbReference type="InterPro" id="IPR052714">
    <property type="entry name" value="MFS_Exporter"/>
</dbReference>
<keyword evidence="2 4" id="KW-1133">Transmembrane helix</keyword>
<dbReference type="InterPro" id="IPR020846">
    <property type="entry name" value="MFS_dom"/>
</dbReference>
<dbReference type="PANTHER" id="PTHR23531:SF1">
    <property type="entry name" value="QUINOLENE RESISTANCE PROTEIN NORA"/>
    <property type="match status" value="1"/>
</dbReference>
<protein>
    <submittedName>
        <fullName evidence="6">MFS transporter</fullName>
    </submittedName>
</protein>
<keyword evidence="3 4" id="KW-0472">Membrane</keyword>
<organism evidence="6 7">
    <name type="scientific">Candidatus Barnesiella excrementipullorum</name>
    <dbReference type="NCBI Taxonomy" id="2838479"/>
    <lineage>
        <taxon>Bacteria</taxon>
        <taxon>Pseudomonadati</taxon>
        <taxon>Bacteroidota</taxon>
        <taxon>Bacteroidia</taxon>
        <taxon>Bacteroidales</taxon>
        <taxon>Barnesiellaceae</taxon>
        <taxon>Barnesiella</taxon>
    </lineage>
</organism>
<feature type="transmembrane region" description="Helical" evidence="4">
    <location>
        <begin position="215"/>
        <end position="242"/>
    </location>
</feature>
<feature type="transmembrane region" description="Helical" evidence="4">
    <location>
        <begin position="21"/>
        <end position="39"/>
    </location>
</feature>
<feature type="transmembrane region" description="Helical" evidence="4">
    <location>
        <begin position="280"/>
        <end position="300"/>
    </location>
</feature>
<feature type="domain" description="Major facilitator superfamily (MFS) profile" evidence="5">
    <location>
        <begin position="20"/>
        <end position="396"/>
    </location>
</feature>
<dbReference type="InterPro" id="IPR011701">
    <property type="entry name" value="MFS"/>
</dbReference>
<reference evidence="6" key="1">
    <citation type="journal article" date="2021" name="PeerJ">
        <title>Extensive microbial diversity within the chicken gut microbiome revealed by metagenomics and culture.</title>
        <authorList>
            <person name="Gilroy R."/>
            <person name="Ravi A."/>
            <person name="Getino M."/>
            <person name="Pursley I."/>
            <person name="Horton D.L."/>
            <person name="Alikhan N.F."/>
            <person name="Baker D."/>
            <person name="Gharbi K."/>
            <person name="Hall N."/>
            <person name="Watson M."/>
            <person name="Adriaenssens E.M."/>
            <person name="Foster-Nyarko E."/>
            <person name="Jarju S."/>
            <person name="Secka A."/>
            <person name="Antonio M."/>
            <person name="Oren A."/>
            <person name="Chaudhuri R.R."/>
            <person name="La Ragione R."/>
            <person name="Hildebrand F."/>
            <person name="Pallen M.J."/>
        </authorList>
    </citation>
    <scope>NUCLEOTIDE SEQUENCE</scope>
    <source>
        <strain evidence="6">ChiHjej12B11-16260</strain>
    </source>
</reference>
<dbReference type="SUPFAM" id="SSF103473">
    <property type="entry name" value="MFS general substrate transporter"/>
    <property type="match status" value="1"/>
</dbReference>
<evidence type="ECO:0000256" key="1">
    <source>
        <dbReference type="ARBA" id="ARBA00022692"/>
    </source>
</evidence>
<dbReference type="Gene3D" id="1.20.1250.20">
    <property type="entry name" value="MFS general substrate transporter like domains"/>
    <property type="match status" value="1"/>
</dbReference>
<feature type="transmembrane region" description="Helical" evidence="4">
    <location>
        <begin position="174"/>
        <end position="195"/>
    </location>
</feature>
<feature type="transmembrane region" description="Helical" evidence="4">
    <location>
        <begin position="306"/>
        <end position="334"/>
    </location>
</feature>
<sequence>MKQTARPISPVERPPLWTANFRAVTIGNFLLFFSFYLLLPILPMYVAEAFDADKSVTGMVLASYTVMALLVRPASGFLVDTFPRKRMLLICYTIFMLYFCGYLLAGTLLLFALIRATHGLAFGLVTVSNSTMAIDIMPSVRRGEGIGYYGVSNNLAMAIGPSLSLYIYDTLHNFDYIFLLSILSSFLGLCSVATIKAPRRDVSAVPSKVSLDRFILLNALPETLPVILFSFSYGILSTYLAIYGREEIGAAANSALFFVIMAIGLISSRLAAGRMLDHGYIVKSIFWGMVCCLLGYAVFIELTLPVGYYTAAFILGIGYGTICSAFQAMFISMAPNSRRGTANSSYLTSWDLGVGLGVFIGGHIAEVSSYGTAYRWAWVVSLMGLFLFAFVVRKHYAQNKLE</sequence>
<proteinExistence type="predicted"/>
<feature type="transmembrane region" description="Helical" evidence="4">
    <location>
        <begin position="59"/>
        <end position="79"/>
    </location>
</feature>
<evidence type="ECO:0000259" key="5">
    <source>
        <dbReference type="PROSITE" id="PS50850"/>
    </source>
</evidence>
<dbReference type="AlphaFoldDB" id="A0A9D1VQ22"/>
<dbReference type="CDD" id="cd17489">
    <property type="entry name" value="MFS_YfcJ_like"/>
    <property type="match status" value="1"/>
</dbReference>
<feature type="transmembrane region" description="Helical" evidence="4">
    <location>
        <begin position="376"/>
        <end position="392"/>
    </location>
</feature>
<comment type="caution">
    <text evidence="6">The sequence shown here is derived from an EMBL/GenBank/DDBJ whole genome shotgun (WGS) entry which is preliminary data.</text>
</comment>
<dbReference type="InterPro" id="IPR036259">
    <property type="entry name" value="MFS_trans_sf"/>
</dbReference>
<dbReference type="PANTHER" id="PTHR23531">
    <property type="entry name" value="QUINOLENE RESISTANCE PROTEIN NORA"/>
    <property type="match status" value="1"/>
</dbReference>
<feature type="transmembrane region" description="Helical" evidence="4">
    <location>
        <begin position="248"/>
        <end position="268"/>
    </location>
</feature>
<dbReference type="EMBL" id="DXFB01000035">
    <property type="protein sequence ID" value="HIX44871.1"/>
    <property type="molecule type" value="Genomic_DNA"/>
</dbReference>
<dbReference type="Proteomes" id="UP000824246">
    <property type="component" value="Unassembled WGS sequence"/>
</dbReference>